<proteinExistence type="predicted"/>
<feature type="domain" description="SCA7" evidence="2">
    <location>
        <begin position="223"/>
        <end position="289"/>
    </location>
</feature>
<keyword evidence="4" id="KW-1185">Reference proteome</keyword>
<dbReference type="GO" id="GO:0000124">
    <property type="term" value="C:SAGA complex"/>
    <property type="evidence" value="ECO:0007669"/>
    <property type="project" value="InterPro"/>
</dbReference>
<feature type="region of interest" description="Disordered" evidence="1">
    <location>
        <begin position="291"/>
        <end position="310"/>
    </location>
</feature>
<evidence type="ECO:0000259" key="2">
    <source>
        <dbReference type="PROSITE" id="PS51505"/>
    </source>
</evidence>
<feature type="region of interest" description="Disordered" evidence="1">
    <location>
        <begin position="61"/>
        <end position="235"/>
    </location>
</feature>
<dbReference type="Proteomes" id="UP001276659">
    <property type="component" value="Unassembled WGS sequence"/>
</dbReference>
<gene>
    <name evidence="3" type="ORF">OEA41_008151</name>
</gene>
<sequence>MSLQEPASNKKPPPKQSKSTGGVDLKKKIAKKTKPKDTENNGEASCSFYSYSTFTYKATGTKTVGTTRSPSPDSPAVNGGASAKLGESTDTVKCQHCKKPVSESLAASHTIICLEKKKEKARKKKEAKEARAREAKAKEAEEKDKDGDTVMDDNTTTQNTGTQPGESAADDRPSSSTKNAPKKSASKNSNTDPKSKKRKADTEADKEPKKKKLKKDEPPKPKLPKPKGPVNVEQQCGVALPNGGFCARSLTCKSHSMGSKRAVPGRSLPYDQLLAMYQKRNQAKIQKAALSAAAPLPDDEPPTGPVDSDEEKDTVMAAIARSRPQPLEQSVFVSTTSKYKHIRMKEMLANALGGRSGGGGGLFGGPRPQPEPVGGQEGIMQTAMEMAGGEGGARKASLVQQTQMRGGANTAGAGPVRKASLAGSAGNAGGA</sequence>
<dbReference type="AlphaFoldDB" id="A0AAD9ZEF3"/>
<name>A0AAD9ZEF3_9LECA</name>
<dbReference type="Gene3D" id="6.10.140.670">
    <property type="match status" value="1"/>
</dbReference>
<organism evidence="3 4">
    <name type="scientific">Lepraria neglecta</name>
    <dbReference type="NCBI Taxonomy" id="209136"/>
    <lineage>
        <taxon>Eukaryota</taxon>
        <taxon>Fungi</taxon>
        <taxon>Dikarya</taxon>
        <taxon>Ascomycota</taxon>
        <taxon>Pezizomycotina</taxon>
        <taxon>Lecanoromycetes</taxon>
        <taxon>OSLEUM clade</taxon>
        <taxon>Lecanoromycetidae</taxon>
        <taxon>Lecanorales</taxon>
        <taxon>Lecanorineae</taxon>
        <taxon>Stereocaulaceae</taxon>
        <taxon>Lepraria</taxon>
    </lineage>
</organism>
<evidence type="ECO:0000313" key="3">
    <source>
        <dbReference type="EMBL" id="KAK3176826.1"/>
    </source>
</evidence>
<dbReference type="PROSITE" id="PS51505">
    <property type="entry name" value="SCA7"/>
    <property type="match status" value="1"/>
</dbReference>
<feature type="compositionally biased region" description="Polar residues" evidence="1">
    <location>
        <begin position="61"/>
        <end position="71"/>
    </location>
</feature>
<protein>
    <recommendedName>
        <fullName evidence="2">SCA7 domain-containing protein</fullName>
    </recommendedName>
</protein>
<evidence type="ECO:0000313" key="4">
    <source>
        <dbReference type="Proteomes" id="UP001276659"/>
    </source>
</evidence>
<dbReference type="GO" id="GO:0031048">
    <property type="term" value="P:regulatory ncRNA-mediated heterochromatin formation"/>
    <property type="evidence" value="ECO:0007669"/>
    <property type="project" value="TreeGrafter"/>
</dbReference>
<dbReference type="GO" id="GO:1904802">
    <property type="term" value="P:RITS complex assembly"/>
    <property type="evidence" value="ECO:0007669"/>
    <property type="project" value="TreeGrafter"/>
</dbReference>
<feature type="compositionally biased region" description="Low complexity" evidence="1">
    <location>
        <begin position="1"/>
        <end position="10"/>
    </location>
</feature>
<feature type="region of interest" description="Disordered" evidence="1">
    <location>
        <begin position="404"/>
        <end position="431"/>
    </location>
</feature>
<evidence type="ECO:0000256" key="1">
    <source>
        <dbReference type="SAM" id="MobiDB-lite"/>
    </source>
</evidence>
<feature type="compositionally biased region" description="Basic and acidic residues" evidence="1">
    <location>
        <begin position="200"/>
        <end position="220"/>
    </location>
</feature>
<reference evidence="3" key="1">
    <citation type="submission" date="2022-11" db="EMBL/GenBank/DDBJ databases">
        <title>Chromosomal genome sequence assembly and mating type (MAT) locus characterization of the leprose asexual lichenized fungus Lepraria neglecta (Nyl.) Erichsen.</title>
        <authorList>
            <person name="Allen J.L."/>
            <person name="Pfeffer B."/>
        </authorList>
    </citation>
    <scope>NUCLEOTIDE SEQUENCE</scope>
    <source>
        <strain evidence="3">Allen 5258</strain>
    </source>
</reference>
<feature type="region of interest" description="Disordered" evidence="1">
    <location>
        <begin position="1"/>
        <end position="45"/>
    </location>
</feature>
<comment type="caution">
    <text evidence="3">The sequence shown here is derived from an EMBL/GenBank/DDBJ whole genome shotgun (WGS) entry which is preliminary data.</text>
</comment>
<feature type="compositionally biased region" description="Basic and acidic residues" evidence="1">
    <location>
        <begin position="126"/>
        <end position="148"/>
    </location>
</feature>
<dbReference type="Pfam" id="PF08313">
    <property type="entry name" value="SCA7"/>
    <property type="match status" value="1"/>
</dbReference>
<dbReference type="InterPro" id="IPR013243">
    <property type="entry name" value="SCA7_dom"/>
</dbReference>
<dbReference type="PANTHER" id="PTHR47805">
    <property type="entry name" value="SAGA-ASSOCIATED FACTOR 73"/>
    <property type="match status" value="1"/>
</dbReference>
<dbReference type="GO" id="GO:0006357">
    <property type="term" value="P:regulation of transcription by RNA polymerase II"/>
    <property type="evidence" value="ECO:0007669"/>
    <property type="project" value="TreeGrafter"/>
</dbReference>
<feature type="compositionally biased region" description="Low complexity" evidence="1">
    <location>
        <begin position="152"/>
        <end position="165"/>
    </location>
</feature>
<dbReference type="InterPro" id="IPR037804">
    <property type="entry name" value="SGF73"/>
</dbReference>
<dbReference type="EMBL" id="JASNWA010000004">
    <property type="protein sequence ID" value="KAK3176826.1"/>
    <property type="molecule type" value="Genomic_DNA"/>
</dbReference>
<dbReference type="PANTHER" id="PTHR47805:SF1">
    <property type="entry name" value="SAGA-ASSOCIATED FACTOR 73"/>
    <property type="match status" value="1"/>
</dbReference>
<feature type="compositionally biased region" description="Acidic residues" evidence="1">
    <location>
        <begin position="297"/>
        <end position="310"/>
    </location>
</feature>
<accession>A0AAD9ZEF3</accession>